<reference evidence="3 4" key="1">
    <citation type="journal article" date="2018" name="Nat. Ecol. Evol.">
        <title>Genomic signatures of mitonuclear coevolution across populations of Tigriopus californicus.</title>
        <authorList>
            <person name="Barreto F.S."/>
            <person name="Watson E.T."/>
            <person name="Lima T.G."/>
            <person name="Willett C.S."/>
            <person name="Edmands S."/>
            <person name="Li W."/>
            <person name="Burton R.S."/>
        </authorList>
    </citation>
    <scope>NUCLEOTIDE SEQUENCE [LARGE SCALE GENOMIC DNA]</scope>
    <source>
        <strain evidence="3 4">San Diego</strain>
    </source>
</reference>
<dbReference type="AlphaFoldDB" id="A0A553PCF6"/>
<dbReference type="InterPro" id="IPR020904">
    <property type="entry name" value="Sc_DH/Rdtase_CS"/>
</dbReference>
<dbReference type="PROSITE" id="PS00061">
    <property type="entry name" value="ADH_SHORT"/>
    <property type="match status" value="1"/>
</dbReference>
<dbReference type="FunFam" id="3.40.50.720:FF:000084">
    <property type="entry name" value="Short-chain dehydrogenase reductase"/>
    <property type="match status" value="1"/>
</dbReference>
<protein>
    <submittedName>
        <fullName evidence="3">Uncharacterized protein</fullName>
    </submittedName>
</protein>
<dbReference type="PRINTS" id="PR00081">
    <property type="entry name" value="GDHRDH"/>
</dbReference>
<dbReference type="OrthoDB" id="1669814at2759"/>
<dbReference type="PANTHER" id="PTHR43975:SF2">
    <property type="entry name" value="EG:BACR7A4.14 PROTEIN-RELATED"/>
    <property type="match status" value="1"/>
</dbReference>
<dbReference type="PANTHER" id="PTHR43975">
    <property type="entry name" value="ZGC:101858"/>
    <property type="match status" value="1"/>
</dbReference>
<comment type="caution">
    <text evidence="3">The sequence shown here is derived from an EMBL/GenBank/DDBJ whole genome shotgun (WGS) entry which is preliminary data.</text>
</comment>
<sequence length="274" mass="29433">MTKIALITGASSGIGAAIAIQLAKEGQYSLALVARRKAKLEHVAQMCLKEGAKEVHILQKDLSNLDDCKTVIEETVEHYKGLDVLISNAGISKPCALIPDRTVKEAQEVMHLNYLVPFALTQSALPHLVKSRGCILYVGSVLGIMPAAKMVDYCSSKAALHAMAKCVAQEYLTKGVRINVVAPGAIATDLLGDIMTVPNDQILDDFGSLCVPIGRLGKCEEIADLAAYLVSDKNRFMTGSVIVSDGGQCVDKLEGEYKVGLARDKLLKERADHK</sequence>
<dbReference type="OMA" id="SWVRSEM"/>
<dbReference type="PRINTS" id="PR00080">
    <property type="entry name" value="SDRFAMILY"/>
</dbReference>
<dbReference type="CDD" id="cd05233">
    <property type="entry name" value="SDR_c"/>
    <property type="match status" value="1"/>
</dbReference>
<name>A0A553PCF6_TIGCA</name>
<dbReference type="InterPro" id="IPR036291">
    <property type="entry name" value="NAD(P)-bd_dom_sf"/>
</dbReference>
<evidence type="ECO:0000256" key="1">
    <source>
        <dbReference type="ARBA" id="ARBA00023002"/>
    </source>
</evidence>
<dbReference type="SUPFAM" id="SSF51735">
    <property type="entry name" value="NAD(P)-binding Rossmann-fold domains"/>
    <property type="match status" value="1"/>
</dbReference>
<comment type="similarity">
    <text evidence="2">Belongs to the short-chain dehydrogenases/reductases (SDR) family.</text>
</comment>
<dbReference type="GO" id="GO:0016491">
    <property type="term" value="F:oxidoreductase activity"/>
    <property type="evidence" value="ECO:0007669"/>
    <property type="project" value="UniProtKB-KW"/>
</dbReference>
<proteinExistence type="inferred from homology"/>
<dbReference type="Proteomes" id="UP000318571">
    <property type="component" value="Chromosome 2"/>
</dbReference>
<dbReference type="STRING" id="6832.A0A553PCF6"/>
<dbReference type="Gene3D" id="3.40.50.720">
    <property type="entry name" value="NAD(P)-binding Rossmann-like Domain"/>
    <property type="match status" value="1"/>
</dbReference>
<accession>A0A553PCF6</accession>
<keyword evidence="4" id="KW-1185">Reference proteome</keyword>
<evidence type="ECO:0000256" key="2">
    <source>
        <dbReference type="RuleBase" id="RU000363"/>
    </source>
</evidence>
<dbReference type="Pfam" id="PF00106">
    <property type="entry name" value="adh_short"/>
    <property type="match status" value="1"/>
</dbReference>
<evidence type="ECO:0000313" key="4">
    <source>
        <dbReference type="Proteomes" id="UP000318571"/>
    </source>
</evidence>
<keyword evidence="1" id="KW-0560">Oxidoreductase</keyword>
<gene>
    <name evidence="3" type="ORF">TCAL_13893</name>
</gene>
<evidence type="ECO:0000313" key="3">
    <source>
        <dbReference type="EMBL" id="TRY75348.1"/>
    </source>
</evidence>
<dbReference type="InterPro" id="IPR002347">
    <property type="entry name" value="SDR_fam"/>
</dbReference>
<dbReference type="EMBL" id="VCGU01000005">
    <property type="protein sequence ID" value="TRY75348.1"/>
    <property type="molecule type" value="Genomic_DNA"/>
</dbReference>
<organism evidence="3 4">
    <name type="scientific">Tigriopus californicus</name>
    <name type="common">Marine copepod</name>
    <dbReference type="NCBI Taxonomy" id="6832"/>
    <lineage>
        <taxon>Eukaryota</taxon>
        <taxon>Metazoa</taxon>
        <taxon>Ecdysozoa</taxon>
        <taxon>Arthropoda</taxon>
        <taxon>Crustacea</taxon>
        <taxon>Multicrustacea</taxon>
        <taxon>Hexanauplia</taxon>
        <taxon>Copepoda</taxon>
        <taxon>Harpacticoida</taxon>
        <taxon>Harpacticidae</taxon>
        <taxon>Tigriopus</taxon>
    </lineage>
</organism>